<name>A0ABR9ZLU2_9CORY</name>
<keyword evidence="3" id="KW-1185">Reference proteome</keyword>
<proteinExistence type="predicted"/>
<dbReference type="Proteomes" id="UP000635902">
    <property type="component" value="Unassembled WGS sequence"/>
</dbReference>
<feature type="coiled-coil region" evidence="1">
    <location>
        <begin position="2"/>
        <end position="29"/>
    </location>
</feature>
<organism evidence="2 3">
    <name type="scientific">Corynebacterium suicordis DSM 45110</name>
    <dbReference type="NCBI Taxonomy" id="1121369"/>
    <lineage>
        <taxon>Bacteria</taxon>
        <taxon>Bacillati</taxon>
        <taxon>Actinomycetota</taxon>
        <taxon>Actinomycetes</taxon>
        <taxon>Mycobacteriales</taxon>
        <taxon>Corynebacteriaceae</taxon>
        <taxon>Corynebacterium</taxon>
    </lineage>
</organism>
<reference evidence="2 3" key="1">
    <citation type="submission" date="2020-10" db="EMBL/GenBank/DDBJ databases">
        <title>Novel species in genus Corynebacterium.</title>
        <authorList>
            <person name="Zhang G."/>
        </authorList>
    </citation>
    <scope>NUCLEOTIDE SEQUENCE [LARGE SCALE GENOMIC DNA]</scope>
    <source>
        <strain evidence="2 3">DSM 45110</strain>
    </source>
</reference>
<protein>
    <recommendedName>
        <fullName evidence="4">Phage protein</fullName>
    </recommendedName>
</protein>
<keyword evidence="1" id="KW-0175">Coiled coil</keyword>
<comment type="caution">
    <text evidence="2">The sequence shown here is derived from an EMBL/GenBank/DDBJ whole genome shotgun (WGS) entry which is preliminary data.</text>
</comment>
<evidence type="ECO:0000256" key="1">
    <source>
        <dbReference type="SAM" id="Coils"/>
    </source>
</evidence>
<dbReference type="RefSeq" id="WP_194557274.1">
    <property type="nucleotide sequence ID" value="NZ_JADKMY010000004.1"/>
</dbReference>
<evidence type="ECO:0000313" key="3">
    <source>
        <dbReference type="Proteomes" id="UP000635902"/>
    </source>
</evidence>
<evidence type="ECO:0008006" key="4">
    <source>
        <dbReference type="Google" id="ProtNLM"/>
    </source>
</evidence>
<evidence type="ECO:0000313" key="2">
    <source>
        <dbReference type="EMBL" id="MBF4554365.1"/>
    </source>
</evidence>
<gene>
    <name evidence="2" type="ORF">IRY30_09815</name>
</gene>
<accession>A0ABR9ZLU2</accession>
<dbReference type="EMBL" id="JADKMY010000004">
    <property type="protein sequence ID" value="MBF4554365.1"/>
    <property type="molecule type" value="Genomic_DNA"/>
</dbReference>
<sequence length="195" mass="21558">MSEQTQQALEHANEAVVRAEAHLTQSKREALSIIADKIPAVVDQRAKEIAHKHPDVTRNLGKDGVENFRKDLAERAEKLATQIRNGEDNIEWPDEKLLAQSRFWGVSSLEIQNALVNYIQGSPIDQVEAVFVRYGYKGQIPSYRAGIPLLSPQSLCAVEDLKTVAEALEQLGTAQSAQAQAKAEDNQSTVDDLWG</sequence>